<evidence type="ECO:0000256" key="1">
    <source>
        <dbReference type="SAM" id="Phobius"/>
    </source>
</evidence>
<keyword evidence="1" id="KW-0812">Transmembrane</keyword>
<dbReference type="EMBL" id="MFZV01000031">
    <property type="protein sequence ID" value="OGK31037.1"/>
    <property type="molecule type" value="Genomic_DNA"/>
</dbReference>
<evidence type="ECO:0000313" key="2">
    <source>
        <dbReference type="EMBL" id="OGK31037.1"/>
    </source>
</evidence>
<dbReference type="AlphaFoldDB" id="A0A1F7HIH8"/>
<accession>A0A1F7HIH8</accession>
<organism evidence="2 3">
    <name type="scientific">Candidatus Roizmanbacteria bacterium RIFCSPHIGHO2_12_FULL_33_9</name>
    <dbReference type="NCBI Taxonomy" id="1802045"/>
    <lineage>
        <taxon>Bacteria</taxon>
        <taxon>Candidatus Roizmaniibacteriota</taxon>
    </lineage>
</organism>
<gene>
    <name evidence="2" type="ORF">A3F29_03220</name>
</gene>
<comment type="caution">
    <text evidence="2">The sequence shown here is derived from an EMBL/GenBank/DDBJ whole genome shotgun (WGS) entry which is preliminary data.</text>
</comment>
<dbReference type="Proteomes" id="UP000177199">
    <property type="component" value="Unassembled WGS sequence"/>
</dbReference>
<reference evidence="2 3" key="1">
    <citation type="journal article" date="2016" name="Nat. Commun.">
        <title>Thousands of microbial genomes shed light on interconnected biogeochemical processes in an aquifer system.</title>
        <authorList>
            <person name="Anantharaman K."/>
            <person name="Brown C.T."/>
            <person name="Hug L.A."/>
            <person name="Sharon I."/>
            <person name="Castelle C.J."/>
            <person name="Probst A.J."/>
            <person name="Thomas B.C."/>
            <person name="Singh A."/>
            <person name="Wilkins M.J."/>
            <person name="Karaoz U."/>
            <person name="Brodie E.L."/>
            <person name="Williams K.H."/>
            <person name="Hubbard S.S."/>
            <person name="Banfield J.F."/>
        </authorList>
    </citation>
    <scope>NUCLEOTIDE SEQUENCE [LARGE SCALE GENOMIC DNA]</scope>
</reference>
<proteinExistence type="predicted"/>
<evidence type="ECO:0000313" key="3">
    <source>
        <dbReference type="Proteomes" id="UP000177199"/>
    </source>
</evidence>
<keyword evidence="1" id="KW-1133">Transmembrane helix</keyword>
<name>A0A1F7HIH8_9BACT</name>
<protein>
    <submittedName>
        <fullName evidence="2">Uncharacterized protein</fullName>
    </submittedName>
</protein>
<keyword evidence="1" id="KW-0472">Membrane</keyword>
<sequence length="144" mass="15640">MKNKTVLKVELLILIILIAIFSLSVIYAYINLKPSENKVNPVGYMEPTSKLYPVKPSSNPQDQKSILACSQIDKASFDSVTKKYIVALGSNSSDATWSIQNNLNCSPIGGSGSIFTTNCDYIGKSKATVSYGENQSTCEFTTVP</sequence>
<feature type="transmembrane region" description="Helical" evidence="1">
    <location>
        <begin position="12"/>
        <end position="30"/>
    </location>
</feature>